<protein>
    <submittedName>
        <fullName evidence="2">Uncharacterized protein</fullName>
    </submittedName>
</protein>
<comment type="caution">
    <text evidence="2">The sequence shown here is derived from an EMBL/GenBank/DDBJ whole genome shotgun (WGS) entry which is preliminary data.</text>
</comment>
<feature type="chain" id="PRO_5045796116" evidence="1">
    <location>
        <begin position="23"/>
        <end position="59"/>
    </location>
</feature>
<reference evidence="2 3" key="1">
    <citation type="submission" date="2021-01" db="EMBL/GenBank/DDBJ databases">
        <title>Genomic Encyclopedia of Type Strains, Phase IV (KMG-IV): sequencing the most valuable type-strain genomes for metagenomic binning, comparative biology and taxonomic classification.</title>
        <authorList>
            <person name="Goeker M."/>
        </authorList>
    </citation>
    <scope>NUCLEOTIDE SEQUENCE [LARGE SCALE GENOMIC DNA]</scope>
    <source>
        <strain evidence="2 3">DSM 24834</strain>
    </source>
</reference>
<feature type="signal peptide" evidence="1">
    <location>
        <begin position="1"/>
        <end position="22"/>
    </location>
</feature>
<keyword evidence="3" id="KW-1185">Reference proteome</keyword>
<gene>
    <name evidence="2" type="ORF">JOC86_002203</name>
</gene>
<sequence>MKKLLESVVIAFALCFCGGIFAEAKSDEIIYESTENNVYLDWKDTGDNYKVYRDGELIA</sequence>
<evidence type="ECO:0000313" key="2">
    <source>
        <dbReference type="EMBL" id="MBM7585661.1"/>
    </source>
</evidence>
<dbReference type="EMBL" id="JAFBDZ010000002">
    <property type="protein sequence ID" value="MBM7585661.1"/>
    <property type="molecule type" value="Genomic_DNA"/>
</dbReference>
<dbReference type="Proteomes" id="UP001646157">
    <property type="component" value="Unassembled WGS sequence"/>
</dbReference>
<dbReference type="RefSeq" id="WP_205172036.1">
    <property type="nucleotide sequence ID" value="NZ_JAFBDZ010000002.1"/>
</dbReference>
<name>A0ABS2NCS2_9BACI</name>
<evidence type="ECO:0000256" key="1">
    <source>
        <dbReference type="SAM" id="SignalP"/>
    </source>
</evidence>
<evidence type="ECO:0000313" key="3">
    <source>
        <dbReference type="Proteomes" id="UP001646157"/>
    </source>
</evidence>
<organism evidence="2 3">
    <name type="scientific">Rossellomorea pakistanensis</name>
    <dbReference type="NCBI Taxonomy" id="992288"/>
    <lineage>
        <taxon>Bacteria</taxon>
        <taxon>Bacillati</taxon>
        <taxon>Bacillota</taxon>
        <taxon>Bacilli</taxon>
        <taxon>Bacillales</taxon>
        <taxon>Bacillaceae</taxon>
        <taxon>Rossellomorea</taxon>
    </lineage>
</organism>
<keyword evidence="1" id="KW-0732">Signal</keyword>
<accession>A0ABS2NCS2</accession>
<proteinExistence type="predicted"/>